<keyword evidence="6" id="KW-1185">Reference proteome</keyword>
<dbReference type="Proteomes" id="UP000253065">
    <property type="component" value="Unassembled WGS sequence"/>
</dbReference>
<feature type="transmembrane region" description="Helical" evidence="1">
    <location>
        <begin position="257"/>
        <end position="282"/>
    </location>
</feature>
<protein>
    <submittedName>
        <fullName evidence="4">Glycosyltransferase involved in cell wall biosynthesis</fullName>
    </submittedName>
</protein>
<dbReference type="InterPro" id="IPR050256">
    <property type="entry name" value="Glycosyltransferase_2"/>
</dbReference>
<dbReference type="PANTHER" id="PTHR48090">
    <property type="entry name" value="UNDECAPRENYL-PHOSPHATE 4-DEOXY-4-FORMAMIDO-L-ARABINOSE TRANSFERASE-RELATED"/>
    <property type="match status" value="1"/>
</dbReference>
<dbReference type="CDD" id="cd04179">
    <property type="entry name" value="DPM_DPG-synthase_like"/>
    <property type="match status" value="1"/>
</dbReference>
<evidence type="ECO:0000256" key="1">
    <source>
        <dbReference type="SAM" id="Phobius"/>
    </source>
</evidence>
<dbReference type="InterPro" id="IPR029044">
    <property type="entry name" value="Nucleotide-diphossugar_trans"/>
</dbReference>
<evidence type="ECO:0000313" key="4">
    <source>
        <dbReference type="EMBL" id="RCW33611.1"/>
    </source>
</evidence>
<dbReference type="EMBL" id="QNSA01000007">
    <property type="protein sequence ID" value="RBP72684.1"/>
    <property type="molecule type" value="Genomic_DNA"/>
</dbReference>
<dbReference type="GO" id="GO:0016740">
    <property type="term" value="F:transferase activity"/>
    <property type="evidence" value="ECO:0007669"/>
    <property type="project" value="UniProtKB-KW"/>
</dbReference>
<proteinExistence type="predicted"/>
<dbReference type="InterPro" id="IPR001173">
    <property type="entry name" value="Glyco_trans_2-like"/>
</dbReference>
<comment type="caution">
    <text evidence="4">The sequence shown here is derived from an EMBL/GenBank/DDBJ whole genome shotgun (WGS) entry which is preliminary data.</text>
</comment>
<dbReference type="RefSeq" id="WP_113880040.1">
    <property type="nucleotide sequence ID" value="NZ_QNSA01000007.1"/>
</dbReference>
<dbReference type="Gene3D" id="3.90.550.10">
    <property type="entry name" value="Spore Coat Polysaccharide Biosynthesis Protein SpsA, Chain A"/>
    <property type="match status" value="1"/>
</dbReference>
<evidence type="ECO:0000313" key="6">
    <source>
        <dbReference type="Proteomes" id="UP000253065"/>
    </source>
</evidence>
<evidence type="ECO:0000313" key="5">
    <source>
        <dbReference type="Proteomes" id="UP000252795"/>
    </source>
</evidence>
<dbReference type="Proteomes" id="UP000252795">
    <property type="component" value="Unassembled WGS sequence"/>
</dbReference>
<keyword evidence="1" id="KW-0472">Membrane</keyword>
<dbReference type="SUPFAM" id="SSF53448">
    <property type="entry name" value="Nucleotide-diphospho-sugar transferases"/>
    <property type="match status" value="1"/>
</dbReference>
<keyword evidence="1" id="KW-1133">Transmembrane helix</keyword>
<dbReference type="PANTHER" id="PTHR48090:SF7">
    <property type="entry name" value="RFBJ PROTEIN"/>
    <property type="match status" value="1"/>
</dbReference>
<organism evidence="4 5">
    <name type="scientific">Marinobacter nauticus</name>
    <name type="common">Marinobacter hydrocarbonoclasticus</name>
    <name type="synonym">Marinobacter aquaeolei</name>
    <dbReference type="NCBI Taxonomy" id="2743"/>
    <lineage>
        <taxon>Bacteria</taxon>
        <taxon>Pseudomonadati</taxon>
        <taxon>Pseudomonadota</taxon>
        <taxon>Gammaproteobacteria</taxon>
        <taxon>Pseudomonadales</taxon>
        <taxon>Marinobacteraceae</taxon>
        <taxon>Marinobacter</taxon>
    </lineage>
</organism>
<dbReference type="Pfam" id="PF00535">
    <property type="entry name" value="Glycos_transf_2"/>
    <property type="match status" value="1"/>
</dbReference>
<keyword evidence="4" id="KW-0808">Transferase</keyword>
<evidence type="ECO:0000259" key="2">
    <source>
        <dbReference type="Pfam" id="PF00535"/>
    </source>
</evidence>
<gene>
    <name evidence="4" type="ORF">DET51_107282</name>
    <name evidence="3" type="ORF">DET64_107282</name>
</gene>
<reference evidence="4 5" key="1">
    <citation type="submission" date="2018-07" db="EMBL/GenBank/DDBJ databases">
        <title>Freshwater and sediment microbial communities from various areas in North America, analyzing microbe dynamics in response to fracking.</title>
        <authorList>
            <person name="Lamendella R."/>
        </authorList>
    </citation>
    <scope>NUCLEOTIDE SEQUENCE [LARGE SCALE GENOMIC DNA]</scope>
    <source>
        <strain evidence="4 5">114E</strain>
        <strain evidence="3 6">114E_o</strain>
    </source>
</reference>
<name>A0A368V3M4_MARNT</name>
<keyword evidence="1" id="KW-0812">Transmembrane</keyword>
<evidence type="ECO:0000313" key="3">
    <source>
        <dbReference type="EMBL" id="RBP72684.1"/>
    </source>
</evidence>
<dbReference type="AlphaFoldDB" id="A0A368V3M4"/>
<sequence length="285" mass="31331">MLHYSVVIPAKNEAIGIGDVIRKIANLDGLEEVIVVNDGSADDTAAVAEGAGAKVISHPYSKGNGAAIKTGAKIAKSEIIVFMDGDGQHRPEDIPKLLRGLNAGYDMIVGARNQEGQAGWHRLIANGFYNRFASWMVGHRIEDLTSGFRAVRRTKFLEFISLLPNKFSYPTTITMSFFRAGYSVGYEPVTVLPRAQGSKSHISLWKDGLRFLLIIFKIGTLFSPLKLFFPISLMLGGGGVAYYSYTYLTDGRFTNMGVLLFTTSILVFLMGLVSEQITALMYREK</sequence>
<feature type="domain" description="Glycosyltransferase 2-like" evidence="2">
    <location>
        <begin position="5"/>
        <end position="155"/>
    </location>
</feature>
<accession>A0A368V3M4</accession>
<dbReference type="EMBL" id="QPJB01000007">
    <property type="protein sequence ID" value="RCW33611.1"/>
    <property type="molecule type" value="Genomic_DNA"/>
</dbReference>
<feature type="transmembrane region" description="Helical" evidence="1">
    <location>
        <begin position="227"/>
        <end position="245"/>
    </location>
</feature>